<dbReference type="Pfam" id="PF00557">
    <property type="entry name" value="Peptidase_M24"/>
    <property type="match status" value="1"/>
</dbReference>
<dbReference type="AlphaFoldDB" id="M5B2M0"/>
<dbReference type="PANTHER" id="PTHR46112">
    <property type="entry name" value="AMINOPEPTIDASE"/>
    <property type="match status" value="1"/>
</dbReference>
<dbReference type="SUPFAM" id="SSF55920">
    <property type="entry name" value="Creatinase/aminopeptidase"/>
    <property type="match status" value="1"/>
</dbReference>
<sequence>MAAVKGELELECMRGAMRMTDLAVRNLPKLATARCYRTGDGSDYCSGRQSRRQQRWRGGWGFWRYHFVRRTDEVAAWPPSRYLINNNEPAFLEIGTSKHGYIVGMVRCAVLGRHPEAESLHTLAEEVIEALVAAVKPGVSAAAVDAAGCEVLERSGRKGVVRQRTGYQTGINWTERGDLSLEPGAEDILQPGITLHMPIYCAVKTATSLALAPTSW</sequence>
<dbReference type="InterPro" id="IPR036005">
    <property type="entry name" value="Creatinase/aminopeptidase-like"/>
</dbReference>
<dbReference type="CDD" id="cd01066">
    <property type="entry name" value="APP_MetAP"/>
    <property type="match status" value="1"/>
</dbReference>
<organism evidence="2">
    <name type="scientific">Rhizobium loti</name>
    <name type="common">Mesorhizobium loti</name>
    <dbReference type="NCBI Taxonomy" id="381"/>
    <lineage>
        <taxon>Bacteria</taxon>
        <taxon>Pseudomonadati</taxon>
        <taxon>Pseudomonadota</taxon>
        <taxon>Alphaproteobacteria</taxon>
        <taxon>Hyphomicrobiales</taxon>
        <taxon>Phyllobacteriaceae</taxon>
        <taxon>Mesorhizobium</taxon>
    </lineage>
</organism>
<name>M5B2M0_RHILI</name>
<protein>
    <recommendedName>
        <fullName evidence="1">Peptidase M24 domain-containing protein</fullName>
    </recommendedName>
</protein>
<evidence type="ECO:0000259" key="1">
    <source>
        <dbReference type="Pfam" id="PF00557"/>
    </source>
</evidence>
<feature type="domain" description="Peptidase M24" evidence="1">
    <location>
        <begin position="11"/>
        <end position="197"/>
    </location>
</feature>
<dbReference type="OrthoDB" id="9806388at2"/>
<evidence type="ECO:0000313" key="2">
    <source>
        <dbReference type="EMBL" id="BAN09801.1"/>
    </source>
</evidence>
<dbReference type="InterPro" id="IPR050659">
    <property type="entry name" value="Peptidase_M24B"/>
</dbReference>
<dbReference type="PANTHER" id="PTHR46112:SF2">
    <property type="entry name" value="XAA-PRO AMINOPEPTIDASE P-RELATED"/>
    <property type="match status" value="1"/>
</dbReference>
<reference evidence="2" key="2">
    <citation type="journal article" date="2013" name="Microbes Environ.">
        <title>Commonalities and Differences among Symbiosis Islands of Three Mesorhizobium loti Strains.</title>
        <authorList>
            <person name="Kasai-Maita H."/>
            <person name="Hirakawa H."/>
            <person name="Nakamura Y."/>
            <person name="Kaneko T."/>
            <person name="Miki K."/>
            <person name="Maruya J."/>
            <person name="Okazaki S."/>
            <person name="Tabata S."/>
            <person name="Saeki K."/>
            <person name="Sato S."/>
        </authorList>
    </citation>
    <scope>NUCLEOTIDE SEQUENCE</scope>
    <source>
        <strain evidence="2">NZP2037</strain>
    </source>
</reference>
<accession>M5B2M0</accession>
<proteinExistence type="predicted"/>
<dbReference type="Gene3D" id="3.90.230.10">
    <property type="entry name" value="Creatinase/methionine aminopeptidase superfamily"/>
    <property type="match status" value="1"/>
</dbReference>
<dbReference type="EMBL" id="AP012557">
    <property type="protein sequence ID" value="BAN09801.1"/>
    <property type="molecule type" value="Genomic_DNA"/>
</dbReference>
<reference evidence="2" key="1">
    <citation type="submission" date="2012-10" db="EMBL/GenBank/DDBJ databases">
        <authorList>
            <person name="Maita H."/>
            <person name="Sato S."/>
        </authorList>
    </citation>
    <scope>NUCLEOTIDE SEQUENCE</scope>
    <source>
        <strain evidence="2">NZP2037</strain>
    </source>
</reference>
<dbReference type="InterPro" id="IPR000994">
    <property type="entry name" value="Pept_M24"/>
</dbReference>